<sequence>MSQKKRFEVLEHESIDQCLQRMEQEGYAPSRRMEEPIFHEVERDGEVVVEPFGRKIIFEGKRKS</sequence>
<dbReference type="Pfam" id="PF14044">
    <property type="entry name" value="NETI"/>
    <property type="match status" value="1"/>
</dbReference>
<keyword evidence="2" id="KW-1185">Reference proteome</keyword>
<evidence type="ECO:0000313" key="1">
    <source>
        <dbReference type="EMBL" id="MCP8970722.1"/>
    </source>
</evidence>
<proteinExistence type="predicted"/>
<protein>
    <submittedName>
        <fullName evidence="1">NETI motif-containing protein</fullName>
    </submittedName>
</protein>
<organism evidence="1 2">
    <name type="scientific">Ectobacillus ponti</name>
    <dbReference type="NCBI Taxonomy" id="2961894"/>
    <lineage>
        <taxon>Bacteria</taxon>
        <taxon>Bacillati</taxon>
        <taxon>Bacillota</taxon>
        <taxon>Bacilli</taxon>
        <taxon>Bacillales</taxon>
        <taxon>Bacillaceae</taxon>
        <taxon>Ectobacillus</taxon>
    </lineage>
</organism>
<dbReference type="InterPro" id="IPR025930">
    <property type="entry name" value="NETI"/>
</dbReference>
<accession>A0AA42BRA4</accession>
<reference evidence="1" key="1">
    <citation type="submission" date="2022-07" db="EMBL/GenBank/DDBJ databases">
        <authorList>
            <person name="Li W.-J."/>
            <person name="Deng Q.-Q."/>
        </authorList>
    </citation>
    <scope>NUCLEOTIDE SEQUENCE</scope>
    <source>
        <strain evidence="1">SYSU M60031</strain>
    </source>
</reference>
<dbReference type="Proteomes" id="UP001156102">
    <property type="component" value="Unassembled WGS sequence"/>
</dbReference>
<dbReference type="AlphaFoldDB" id="A0AA42BRA4"/>
<comment type="caution">
    <text evidence="1">The sequence shown here is derived from an EMBL/GenBank/DDBJ whole genome shotgun (WGS) entry which is preliminary data.</text>
</comment>
<dbReference type="RefSeq" id="WP_254760648.1">
    <property type="nucleotide sequence ID" value="NZ_JANCLT010000014.1"/>
</dbReference>
<name>A0AA42BRA4_9BACI</name>
<dbReference type="EMBL" id="JANCLT010000014">
    <property type="protein sequence ID" value="MCP8970722.1"/>
    <property type="molecule type" value="Genomic_DNA"/>
</dbReference>
<evidence type="ECO:0000313" key="2">
    <source>
        <dbReference type="Proteomes" id="UP001156102"/>
    </source>
</evidence>
<gene>
    <name evidence="1" type="ORF">NK662_19580</name>
</gene>